<feature type="chain" id="PRO_5043753693" description="Ig-like domain-containing protein" evidence="1">
    <location>
        <begin position="20"/>
        <end position="152"/>
    </location>
</feature>
<evidence type="ECO:0000313" key="3">
    <source>
        <dbReference type="EMBL" id="KAJ1093615.1"/>
    </source>
</evidence>
<dbReference type="InterPro" id="IPR013106">
    <property type="entry name" value="Ig_V-set"/>
</dbReference>
<sequence length="152" mass="16174">MSLAPILLLLSFLSACSKAQLVVTQSPSASVLPGGTATVSCSISTGAIGDGHYPLWLQQRHERIPKLLIYHTSKRTDGTAARFSGSRSGNTMSLTITETQAGDDANYYCGSWAQYSFTQGPSMTKATGDTVKLTRCLGGGFTAAINHVDYYQ</sequence>
<dbReference type="SMART" id="SM00409">
    <property type="entry name" value="IG"/>
    <property type="match status" value="1"/>
</dbReference>
<dbReference type="SUPFAM" id="SSF48726">
    <property type="entry name" value="Immunoglobulin"/>
    <property type="match status" value="1"/>
</dbReference>
<feature type="signal peptide" evidence="1">
    <location>
        <begin position="1"/>
        <end position="19"/>
    </location>
</feature>
<dbReference type="InterPro" id="IPR013783">
    <property type="entry name" value="Ig-like_fold"/>
</dbReference>
<name>A0AAV7LPZ2_PLEWA</name>
<dbReference type="AlphaFoldDB" id="A0AAV7LPZ2"/>
<keyword evidence="1" id="KW-0732">Signal</keyword>
<feature type="domain" description="Ig-like" evidence="2">
    <location>
        <begin position="5"/>
        <end position="109"/>
    </location>
</feature>
<gene>
    <name evidence="3" type="ORF">NDU88_006714</name>
</gene>
<dbReference type="Pfam" id="PF07686">
    <property type="entry name" value="V-set"/>
    <property type="match status" value="1"/>
</dbReference>
<proteinExistence type="predicted"/>
<evidence type="ECO:0000313" key="4">
    <source>
        <dbReference type="Proteomes" id="UP001066276"/>
    </source>
</evidence>
<dbReference type="EMBL" id="JANPWB010000015">
    <property type="protein sequence ID" value="KAJ1093615.1"/>
    <property type="molecule type" value="Genomic_DNA"/>
</dbReference>
<dbReference type="Gene3D" id="2.60.40.10">
    <property type="entry name" value="Immunoglobulins"/>
    <property type="match status" value="1"/>
</dbReference>
<dbReference type="InterPro" id="IPR036179">
    <property type="entry name" value="Ig-like_dom_sf"/>
</dbReference>
<dbReference type="PANTHER" id="PTHR23267">
    <property type="entry name" value="IMMUNOGLOBULIN LIGHT CHAIN"/>
    <property type="match status" value="1"/>
</dbReference>
<dbReference type="InterPro" id="IPR050150">
    <property type="entry name" value="IgV_Light_Chain"/>
</dbReference>
<comment type="caution">
    <text evidence="3">The sequence shown here is derived from an EMBL/GenBank/DDBJ whole genome shotgun (WGS) entry which is preliminary data.</text>
</comment>
<dbReference type="InterPro" id="IPR007110">
    <property type="entry name" value="Ig-like_dom"/>
</dbReference>
<evidence type="ECO:0000256" key="1">
    <source>
        <dbReference type="SAM" id="SignalP"/>
    </source>
</evidence>
<dbReference type="PROSITE" id="PS50835">
    <property type="entry name" value="IG_LIKE"/>
    <property type="match status" value="1"/>
</dbReference>
<protein>
    <recommendedName>
        <fullName evidence="2">Ig-like domain-containing protein</fullName>
    </recommendedName>
</protein>
<dbReference type="InterPro" id="IPR003599">
    <property type="entry name" value="Ig_sub"/>
</dbReference>
<reference evidence="3" key="1">
    <citation type="journal article" date="2022" name="bioRxiv">
        <title>Sequencing and chromosome-scale assembly of the giantPleurodeles waltlgenome.</title>
        <authorList>
            <person name="Brown T."/>
            <person name="Elewa A."/>
            <person name="Iarovenko S."/>
            <person name="Subramanian E."/>
            <person name="Araus A.J."/>
            <person name="Petzold A."/>
            <person name="Susuki M."/>
            <person name="Suzuki K.-i.T."/>
            <person name="Hayashi T."/>
            <person name="Toyoda A."/>
            <person name="Oliveira C."/>
            <person name="Osipova E."/>
            <person name="Leigh N.D."/>
            <person name="Simon A."/>
            <person name="Yun M.H."/>
        </authorList>
    </citation>
    <scope>NUCLEOTIDE SEQUENCE</scope>
    <source>
        <strain evidence="3">20211129_DDA</strain>
        <tissue evidence="3">Liver</tissue>
    </source>
</reference>
<keyword evidence="4" id="KW-1185">Reference proteome</keyword>
<organism evidence="3 4">
    <name type="scientific">Pleurodeles waltl</name>
    <name type="common">Iberian ribbed newt</name>
    <dbReference type="NCBI Taxonomy" id="8319"/>
    <lineage>
        <taxon>Eukaryota</taxon>
        <taxon>Metazoa</taxon>
        <taxon>Chordata</taxon>
        <taxon>Craniata</taxon>
        <taxon>Vertebrata</taxon>
        <taxon>Euteleostomi</taxon>
        <taxon>Amphibia</taxon>
        <taxon>Batrachia</taxon>
        <taxon>Caudata</taxon>
        <taxon>Salamandroidea</taxon>
        <taxon>Salamandridae</taxon>
        <taxon>Pleurodelinae</taxon>
        <taxon>Pleurodeles</taxon>
    </lineage>
</organism>
<accession>A0AAV7LPZ2</accession>
<dbReference type="SMART" id="SM00406">
    <property type="entry name" value="IGv"/>
    <property type="match status" value="1"/>
</dbReference>
<evidence type="ECO:0000259" key="2">
    <source>
        <dbReference type="PROSITE" id="PS50835"/>
    </source>
</evidence>
<dbReference type="Proteomes" id="UP001066276">
    <property type="component" value="Chromosome 11"/>
</dbReference>